<protein>
    <submittedName>
        <fullName evidence="1">Uncharacterized protein</fullName>
    </submittedName>
</protein>
<evidence type="ECO:0000313" key="1">
    <source>
        <dbReference type="EMBL" id="KAL1373576.1"/>
    </source>
</evidence>
<name>A0ABD1CB40_CULPP</name>
<gene>
    <name evidence="1" type="ORF">pipiens_018585</name>
</gene>
<dbReference type="AlphaFoldDB" id="A0ABD1CB40"/>
<organism evidence="1 2">
    <name type="scientific">Culex pipiens pipiens</name>
    <name type="common">Northern house mosquito</name>
    <dbReference type="NCBI Taxonomy" id="38569"/>
    <lineage>
        <taxon>Eukaryota</taxon>
        <taxon>Metazoa</taxon>
        <taxon>Ecdysozoa</taxon>
        <taxon>Arthropoda</taxon>
        <taxon>Hexapoda</taxon>
        <taxon>Insecta</taxon>
        <taxon>Pterygota</taxon>
        <taxon>Neoptera</taxon>
        <taxon>Endopterygota</taxon>
        <taxon>Diptera</taxon>
        <taxon>Nematocera</taxon>
        <taxon>Culicoidea</taxon>
        <taxon>Culicidae</taxon>
        <taxon>Culicinae</taxon>
        <taxon>Culicini</taxon>
        <taxon>Culex</taxon>
        <taxon>Culex</taxon>
    </lineage>
</organism>
<keyword evidence="2" id="KW-1185">Reference proteome</keyword>
<evidence type="ECO:0000313" key="2">
    <source>
        <dbReference type="Proteomes" id="UP001562425"/>
    </source>
</evidence>
<comment type="caution">
    <text evidence="1">The sequence shown here is derived from an EMBL/GenBank/DDBJ whole genome shotgun (WGS) entry which is preliminary data.</text>
</comment>
<dbReference type="Proteomes" id="UP001562425">
    <property type="component" value="Unassembled WGS sequence"/>
</dbReference>
<dbReference type="EMBL" id="JBEHCU010014220">
    <property type="protein sequence ID" value="KAL1373576.1"/>
    <property type="molecule type" value="Genomic_DNA"/>
</dbReference>
<reference evidence="1 2" key="1">
    <citation type="submission" date="2024-05" db="EMBL/GenBank/DDBJ databases">
        <title>Culex pipiens pipiens assembly and annotation.</title>
        <authorList>
            <person name="Alout H."/>
            <person name="Durand T."/>
        </authorList>
    </citation>
    <scope>NUCLEOTIDE SEQUENCE [LARGE SCALE GENOMIC DNA]</scope>
    <source>
        <strain evidence="1">HA-2024</strain>
        <tissue evidence="1">Whole body</tissue>
    </source>
</reference>
<proteinExistence type="predicted"/>
<feature type="non-terminal residue" evidence="1">
    <location>
        <position position="1"/>
    </location>
</feature>
<accession>A0ABD1CB40</accession>
<sequence>VKFLGISKQPEWCPSHLEKKVD</sequence>